<evidence type="ECO:0000313" key="2">
    <source>
        <dbReference type="EMBL" id="CAQ45647.1"/>
    </source>
</evidence>
<dbReference type="KEGG" id="sml:Smlt2144A"/>
<sequence>MQRRLHHLIEQVHWRRCRTIALQAPGESGPVTAGKLAQHRRVDRQRKHRPIGKLALAQAAASQSGDVDVASCLQDALLDRCHPVAPRCTAGNARHHAAARRSPCQLVESCRVLHQPMQALGGQVRQRPADVGDGAQWHGASLTE</sequence>
<name>B2FPK4_STRMK</name>
<reference evidence="2 3" key="1">
    <citation type="journal article" date="2008" name="Genome Biol.">
        <title>The complete genome, comparative and functional analysis of Stenotrophomonas maltophilia reveals an organism heavily shielded by drug resistance determinants.</title>
        <authorList>
            <person name="Crossman L.C."/>
            <person name="Gould V.C."/>
            <person name="Dow J.M."/>
            <person name="Vernikos G.S."/>
            <person name="Okazaki A."/>
            <person name="Sebaihia M."/>
            <person name="Saunders D."/>
            <person name="Arrowsmith C."/>
            <person name="Carver T."/>
            <person name="Peters N."/>
            <person name="Adlem E."/>
            <person name="Kerhornou A."/>
            <person name="Lord A."/>
            <person name="Murphy L."/>
            <person name="Seeger K."/>
            <person name="Squares R."/>
            <person name="Rutter S."/>
            <person name="Quail M.A."/>
            <person name="Rajandream M.A."/>
            <person name="Harris D."/>
            <person name="Churcher C."/>
            <person name="Bentley S.D."/>
            <person name="Parkhill J."/>
            <person name="Thomson N.R."/>
            <person name="Avison M.B."/>
        </authorList>
    </citation>
    <scope>NUCLEOTIDE SEQUENCE [LARGE SCALE GENOMIC DNA]</scope>
    <source>
        <strain evidence="2 3">K279a</strain>
    </source>
</reference>
<proteinExistence type="predicted"/>
<organism evidence="2 3">
    <name type="scientific">Stenotrophomonas maltophilia (strain K279a)</name>
    <dbReference type="NCBI Taxonomy" id="522373"/>
    <lineage>
        <taxon>Bacteria</taxon>
        <taxon>Pseudomonadati</taxon>
        <taxon>Pseudomonadota</taxon>
        <taxon>Gammaproteobacteria</taxon>
        <taxon>Lysobacterales</taxon>
        <taxon>Lysobacteraceae</taxon>
        <taxon>Stenotrophomonas</taxon>
        <taxon>Stenotrophomonas maltophilia group</taxon>
    </lineage>
</organism>
<dbReference type="HOGENOM" id="CLU_1795404_0_0_6"/>
<gene>
    <name evidence="2" type="ORF">Smlt2144A</name>
</gene>
<dbReference type="AlphaFoldDB" id="B2FPK4"/>
<dbReference type="EnsemblBacteria" id="CAQ45647">
    <property type="protein sequence ID" value="CAQ45647"/>
    <property type="gene ID" value="Smlt2144A"/>
</dbReference>
<dbReference type="EMBL" id="AM743169">
    <property type="protein sequence ID" value="CAQ45647.1"/>
    <property type="molecule type" value="Genomic_DNA"/>
</dbReference>
<keyword evidence="3" id="KW-1185">Reference proteome</keyword>
<evidence type="ECO:0000256" key="1">
    <source>
        <dbReference type="SAM" id="MobiDB-lite"/>
    </source>
</evidence>
<protein>
    <submittedName>
        <fullName evidence="2">Uncharacterized protein</fullName>
    </submittedName>
</protein>
<dbReference type="Proteomes" id="UP000008840">
    <property type="component" value="Chromosome"/>
</dbReference>
<feature type="region of interest" description="Disordered" evidence="1">
    <location>
        <begin position="121"/>
        <end position="144"/>
    </location>
</feature>
<accession>B2FPK4</accession>
<evidence type="ECO:0000313" key="3">
    <source>
        <dbReference type="Proteomes" id="UP000008840"/>
    </source>
</evidence>